<dbReference type="FunFam" id="3.10.120.10:FF:000002">
    <property type="entry name" value="Cytochrome b5 type B"/>
    <property type="match status" value="1"/>
</dbReference>
<evidence type="ECO:0000256" key="6">
    <source>
        <dbReference type="ARBA" id="ARBA00023136"/>
    </source>
</evidence>
<organism evidence="10 11">
    <name type="scientific">Lottia gigantea</name>
    <name type="common">Giant owl limpet</name>
    <dbReference type="NCBI Taxonomy" id="225164"/>
    <lineage>
        <taxon>Eukaryota</taxon>
        <taxon>Metazoa</taxon>
        <taxon>Spiralia</taxon>
        <taxon>Lophotrochozoa</taxon>
        <taxon>Mollusca</taxon>
        <taxon>Gastropoda</taxon>
        <taxon>Patellogastropoda</taxon>
        <taxon>Lottioidea</taxon>
        <taxon>Lottiidae</taxon>
        <taxon>Lottia</taxon>
    </lineage>
</organism>
<keyword evidence="6" id="KW-0472">Membrane</keyword>
<comment type="subcellular location">
    <subcellularLocation>
        <location evidence="1">Membrane</location>
    </subcellularLocation>
</comment>
<sequence>MEELPSKQRQFTLDLVSEHSNETSCWIVVNDMVYDVTSFLDKHPGGSDVVLEHAGTDATVAFEDKGHSKYGVKLLEKYIIGELIEVS</sequence>
<dbReference type="CTD" id="20231081"/>
<dbReference type="InterPro" id="IPR036400">
    <property type="entry name" value="Cyt_B5-like_heme/steroid_sf"/>
</dbReference>
<gene>
    <name evidence="10" type="ORF">LOTGIDRAFT_114342</name>
</gene>
<dbReference type="RefSeq" id="XP_009051011.1">
    <property type="nucleotide sequence ID" value="XM_009052763.1"/>
</dbReference>
<evidence type="ECO:0000256" key="5">
    <source>
        <dbReference type="ARBA" id="ARBA00023004"/>
    </source>
</evidence>
<dbReference type="SUPFAM" id="SSF55856">
    <property type="entry name" value="Cytochrome b5-like heme/steroid binding domain"/>
    <property type="match status" value="1"/>
</dbReference>
<keyword evidence="5 8" id="KW-0408">Iron</keyword>
<dbReference type="Gene3D" id="3.10.120.10">
    <property type="entry name" value="Cytochrome b5-like heme/steroid binding domain"/>
    <property type="match status" value="1"/>
</dbReference>
<proteinExistence type="inferred from homology"/>
<keyword evidence="4 8" id="KW-0479">Metal-binding</keyword>
<dbReference type="HOGENOM" id="CLU_102602_4_2_1"/>
<dbReference type="Pfam" id="PF00173">
    <property type="entry name" value="Cyt-b5"/>
    <property type="match status" value="1"/>
</dbReference>
<evidence type="ECO:0000313" key="10">
    <source>
        <dbReference type="EMBL" id="ESO98309.1"/>
    </source>
</evidence>
<reference evidence="10 11" key="1">
    <citation type="journal article" date="2013" name="Nature">
        <title>Insights into bilaterian evolution from three spiralian genomes.</title>
        <authorList>
            <person name="Simakov O."/>
            <person name="Marletaz F."/>
            <person name="Cho S.J."/>
            <person name="Edsinger-Gonzales E."/>
            <person name="Havlak P."/>
            <person name="Hellsten U."/>
            <person name="Kuo D.H."/>
            <person name="Larsson T."/>
            <person name="Lv J."/>
            <person name="Arendt D."/>
            <person name="Savage R."/>
            <person name="Osoegawa K."/>
            <person name="de Jong P."/>
            <person name="Grimwood J."/>
            <person name="Chapman J.A."/>
            <person name="Shapiro H."/>
            <person name="Aerts A."/>
            <person name="Otillar R.P."/>
            <person name="Terry A.Y."/>
            <person name="Boore J.L."/>
            <person name="Grigoriev I.V."/>
            <person name="Lindberg D.R."/>
            <person name="Seaver E.C."/>
            <person name="Weisblat D.A."/>
            <person name="Putnam N.H."/>
            <person name="Rokhsar D.S."/>
        </authorList>
    </citation>
    <scope>NUCLEOTIDE SEQUENCE [LARGE SCALE GENOMIC DNA]</scope>
</reference>
<dbReference type="PANTHER" id="PTHR19359">
    <property type="entry name" value="CYTOCHROME B5"/>
    <property type="match status" value="1"/>
</dbReference>
<dbReference type="GO" id="GO:0046872">
    <property type="term" value="F:metal ion binding"/>
    <property type="evidence" value="ECO:0007669"/>
    <property type="project" value="UniProtKB-UniRule"/>
</dbReference>
<dbReference type="EMBL" id="KB201262">
    <property type="protein sequence ID" value="ESO98309.1"/>
    <property type="molecule type" value="Genomic_DNA"/>
</dbReference>
<dbReference type="InterPro" id="IPR050668">
    <property type="entry name" value="Cytochrome_b5"/>
</dbReference>
<keyword evidence="3" id="KW-0812">Transmembrane</keyword>
<evidence type="ECO:0000256" key="4">
    <source>
        <dbReference type="ARBA" id="ARBA00022723"/>
    </source>
</evidence>
<evidence type="ECO:0000256" key="3">
    <source>
        <dbReference type="ARBA" id="ARBA00022692"/>
    </source>
</evidence>
<name>V4C970_LOTGI</name>
<dbReference type="GO" id="GO:0020037">
    <property type="term" value="F:heme binding"/>
    <property type="evidence" value="ECO:0007669"/>
    <property type="project" value="UniProtKB-UniRule"/>
</dbReference>
<evidence type="ECO:0000256" key="2">
    <source>
        <dbReference type="ARBA" id="ARBA00022617"/>
    </source>
</evidence>
<dbReference type="AlphaFoldDB" id="V4C970"/>
<dbReference type="PROSITE" id="PS00191">
    <property type="entry name" value="CYTOCHROME_B5_1"/>
    <property type="match status" value="1"/>
</dbReference>
<dbReference type="KEGG" id="lgi:LOTGIDRAFT_114342"/>
<evidence type="ECO:0000256" key="7">
    <source>
        <dbReference type="ARBA" id="ARBA00038168"/>
    </source>
</evidence>
<evidence type="ECO:0000256" key="8">
    <source>
        <dbReference type="RuleBase" id="RU362121"/>
    </source>
</evidence>
<keyword evidence="11" id="KW-1185">Reference proteome</keyword>
<dbReference type="InterPro" id="IPR018506">
    <property type="entry name" value="Cyt_B5_heme-BS"/>
</dbReference>
<protein>
    <recommendedName>
        <fullName evidence="9">Cytochrome b5 heme-binding domain-containing protein</fullName>
    </recommendedName>
</protein>
<dbReference type="InterPro" id="IPR001199">
    <property type="entry name" value="Cyt_B5-like_heme/steroid-bd"/>
</dbReference>
<dbReference type="OrthoDB" id="260519at2759"/>
<evidence type="ECO:0000256" key="1">
    <source>
        <dbReference type="ARBA" id="ARBA00004370"/>
    </source>
</evidence>
<dbReference type="OMA" id="PVGCREI"/>
<comment type="similarity">
    <text evidence="7 8">Belongs to the cytochrome b5 family.</text>
</comment>
<feature type="domain" description="Cytochrome b5 heme-binding" evidence="9">
    <location>
        <begin position="8"/>
        <end position="84"/>
    </location>
</feature>
<dbReference type="Proteomes" id="UP000030746">
    <property type="component" value="Unassembled WGS sequence"/>
</dbReference>
<dbReference type="SMART" id="SM01117">
    <property type="entry name" value="Cyt-b5"/>
    <property type="match status" value="1"/>
</dbReference>
<dbReference type="GeneID" id="20231081"/>
<accession>V4C970</accession>
<dbReference type="PRINTS" id="PR00363">
    <property type="entry name" value="CYTOCHROMEB5"/>
</dbReference>
<dbReference type="STRING" id="225164.V4C970"/>
<evidence type="ECO:0000259" key="9">
    <source>
        <dbReference type="PROSITE" id="PS50255"/>
    </source>
</evidence>
<keyword evidence="2 8" id="KW-0349">Heme</keyword>
<evidence type="ECO:0000313" key="11">
    <source>
        <dbReference type="Proteomes" id="UP000030746"/>
    </source>
</evidence>
<dbReference type="PROSITE" id="PS50255">
    <property type="entry name" value="CYTOCHROME_B5_2"/>
    <property type="match status" value="1"/>
</dbReference>
<dbReference type="GO" id="GO:0016020">
    <property type="term" value="C:membrane"/>
    <property type="evidence" value="ECO:0007669"/>
    <property type="project" value="UniProtKB-SubCell"/>
</dbReference>